<protein>
    <submittedName>
        <fullName evidence="3">Uncharacterized protein DUF4178</fullName>
    </submittedName>
</protein>
<evidence type="ECO:0000313" key="4">
    <source>
        <dbReference type="Proteomes" id="UP000247540"/>
    </source>
</evidence>
<evidence type="ECO:0000256" key="1">
    <source>
        <dbReference type="SAM" id="Phobius"/>
    </source>
</evidence>
<reference evidence="3 4" key="1">
    <citation type="submission" date="2018-06" db="EMBL/GenBank/DDBJ databases">
        <title>Genomic Encyclopedia of Type Strains, Phase III (KMG-III): the genomes of soil and plant-associated and newly described type strains.</title>
        <authorList>
            <person name="Whitman W."/>
        </authorList>
    </citation>
    <scope>NUCLEOTIDE SEQUENCE [LARGE SCALE GENOMIC DNA]</scope>
    <source>
        <strain evidence="3 4">CECT 7646</strain>
    </source>
</reference>
<dbReference type="AlphaFoldDB" id="A0A318SFP7"/>
<dbReference type="Pfam" id="PF13785">
    <property type="entry name" value="DUF4178"/>
    <property type="match status" value="2"/>
</dbReference>
<keyword evidence="4" id="KW-1185">Reference proteome</keyword>
<dbReference type="EMBL" id="QJTC01000020">
    <property type="protein sequence ID" value="PYE75081.1"/>
    <property type="molecule type" value="Genomic_DNA"/>
</dbReference>
<keyword evidence="1" id="KW-0812">Transmembrane</keyword>
<organism evidence="3 4">
    <name type="scientific">Xylophilus ampelinus</name>
    <dbReference type="NCBI Taxonomy" id="54067"/>
    <lineage>
        <taxon>Bacteria</taxon>
        <taxon>Pseudomonadati</taxon>
        <taxon>Pseudomonadota</taxon>
        <taxon>Betaproteobacteria</taxon>
        <taxon>Burkholderiales</taxon>
        <taxon>Xylophilus</taxon>
    </lineage>
</organism>
<comment type="caution">
    <text evidence="3">The sequence shown here is derived from an EMBL/GenBank/DDBJ whole genome shotgun (WGS) entry which is preliminary data.</text>
</comment>
<dbReference type="InterPro" id="IPR025235">
    <property type="entry name" value="DUF4178"/>
</dbReference>
<dbReference type="RefSeq" id="WP_110466353.1">
    <property type="nucleotide sequence ID" value="NZ_JAMOFZ010000019.1"/>
</dbReference>
<keyword evidence="1" id="KW-1133">Transmembrane helix</keyword>
<feature type="domain" description="DUF4178" evidence="2">
    <location>
        <begin position="278"/>
        <end position="415"/>
    </location>
</feature>
<accession>A0A318SFP7</accession>
<feature type="transmembrane region" description="Helical" evidence="1">
    <location>
        <begin position="440"/>
        <end position="463"/>
    </location>
</feature>
<dbReference type="Gene3D" id="2.20.28.30">
    <property type="entry name" value="RNA polymerase ii, chain L"/>
    <property type="match status" value="1"/>
</dbReference>
<name>A0A318SFP7_9BURK</name>
<keyword evidence="1" id="KW-0472">Membrane</keyword>
<dbReference type="OrthoDB" id="228033at2"/>
<evidence type="ECO:0000313" key="3">
    <source>
        <dbReference type="EMBL" id="PYE75081.1"/>
    </source>
</evidence>
<evidence type="ECO:0000259" key="2">
    <source>
        <dbReference type="Pfam" id="PF13785"/>
    </source>
</evidence>
<sequence>MAEPAAQRVYRAPCPGCGAPVDFRSAQSTHAVCAYCHSTIVRSGEQLARIGRMAELFDDHSPLQLMASGVHAGQPFTLVGRLQYRSDAGTWNEWHAAMADGSSALLAEDNGSYVFARPVVLPIDAPPPEALRLGARTAVAGQSYSVAFQGMVTLLAAEGELSHIAPLGTPFPAAELRSDDGAVLSLDYFQQPPESARGTAVRLEDLKFSGLRDAVSEKTETARRFACPNCGAPVQVQLEDSKAVTCPSCRSIIDLTAGIGGELRHALQDEPLRPLIPLGSIGQLQGAQWQVVGFQHRMGREAGDDESFGWSEYLLYERRRGFSFLVDAEDGWSLVKPITGAPKLGRGQAQAKYLGTAYTLRSRYDAETTYVQGEFYWPVERGQKTANADYLYHRQLLSMERSRSEVTWSAGSRLEGRTVAAAFKLPEEKQAVMARGEGRLTAGIGLGGILILVLLLVLVVLLVGRCSSCDPRRENCGSGARNSGGAWGGYSSGGAHK</sequence>
<gene>
    <name evidence="3" type="ORF">DFQ15_12034</name>
</gene>
<proteinExistence type="predicted"/>
<dbReference type="Proteomes" id="UP000247540">
    <property type="component" value="Unassembled WGS sequence"/>
</dbReference>
<feature type="domain" description="DUF4178" evidence="2">
    <location>
        <begin position="72"/>
        <end position="201"/>
    </location>
</feature>